<name>A0A1J1HFA8_9DIPT</name>
<organism evidence="1 2">
    <name type="scientific">Clunio marinus</name>
    <dbReference type="NCBI Taxonomy" id="568069"/>
    <lineage>
        <taxon>Eukaryota</taxon>
        <taxon>Metazoa</taxon>
        <taxon>Ecdysozoa</taxon>
        <taxon>Arthropoda</taxon>
        <taxon>Hexapoda</taxon>
        <taxon>Insecta</taxon>
        <taxon>Pterygota</taxon>
        <taxon>Neoptera</taxon>
        <taxon>Endopterygota</taxon>
        <taxon>Diptera</taxon>
        <taxon>Nematocera</taxon>
        <taxon>Chironomoidea</taxon>
        <taxon>Chironomidae</taxon>
        <taxon>Clunio</taxon>
    </lineage>
</organism>
<dbReference type="EMBL" id="CVRI01000001">
    <property type="protein sequence ID" value="CRK86250.1"/>
    <property type="molecule type" value="Genomic_DNA"/>
</dbReference>
<proteinExistence type="predicted"/>
<keyword evidence="2" id="KW-1185">Reference proteome</keyword>
<accession>A0A1J1HFA8</accession>
<dbReference type="AlphaFoldDB" id="A0A1J1HFA8"/>
<sequence>MGISTDMFQLKQVLKIILLQNIRHYHKILTMLAENCGFDGPTTGDGNFGETFTSEAATETIKCYSTEEFLLRYT</sequence>
<evidence type="ECO:0000313" key="2">
    <source>
        <dbReference type="Proteomes" id="UP000183832"/>
    </source>
</evidence>
<protein>
    <submittedName>
        <fullName evidence="1">CLUMA_CG000215, isoform A</fullName>
    </submittedName>
</protein>
<evidence type="ECO:0000313" key="1">
    <source>
        <dbReference type="EMBL" id="CRK86250.1"/>
    </source>
</evidence>
<reference evidence="1 2" key="1">
    <citation type="submission" date="2015-04" db="EMBL/GenBank/DDBJ databases">
        <authorList>
            <person name="Syromyatnikov M.Y."/>
            <person name="Popov V.N."/>
        </authorList>
    </citation>
    <scope>NUCLEOTIDE SEQUENCE [LARGE SCALE GENOMIC DNA]</scope>
</reference>
<dbReference type="Proteomes" id="UP000183832">
    <property type="component" value="Unassembled WGS sequence"/>
</dbReference>
<gene>
    <name evidence="1" type="ORF">CLUMA_CG000215</name>
</gene>